<evidence type="ECO:0000313" key="1">
    <source>
        <dbReference type="EMBL" id="GFT13836.1"/>
    </source>
</evidence>
<proteinExistence type="predicted"/>
<dbReference type="AlphaFoldDB" id="A0A8X6NGH4"/>
<dbReference type="Proteomes" id="UP000887013">
    <property type="component" value="Unassembled WGS sequence"/>
</dbReference>
<gene>
    <name evidence="1" type="ORF">NPIL_539271</name>
</gene>
<dbReference type="EMBL" id="BMAW01104349">
    <property type="protein sequence ID" value="GFT13836.1"/>
    <property type="molecule type" value="Genomic_DNA"/>
</dbReference>
<protein>
    <submittedName>
        <fullName evidence="1">Uncharacterized protein</fullName>
    </submittedName>
</protein>
<keyword evidence="2" id="KW-1185">Reference proteome</keyword>
<comment type="caution">
    <text evidence="1">The sequence shown here is derived from an EMBL/GenBank/DDBJ whole genome shotgun (WGS) entry which is preliminary data.</text>
</comment>
<accession>A0A8X6NGH4</accession>
<reference evidence="1" key="1">
    <citation type="submission" date="2020-08" db="EMBL/GenBank/DDBJ databases">
        <title>Multicomponent nature underlies the extraordinary mechanical properties of spider dragline silk.</title>
        <authorList>
            <person name="Kono N."/>
            <person name="Nakamura H."/>
            <person name="Mori M."/>
            <person name="Yoshida Y."/>
            <person name="Ohtoshi R."/>
            <person name="Malay A.D."/>
            <person name="Moran D.A.P."/>
            <person name="Tomita M."/>
            <person name="Numata K."/>
            <person name="Arakawa K."/>
        </authorList>
    </citation>
    <scope>NUCLEOTIDE SEQUENCE</scope>
</reference>
<organism evidence="1 2">
    <name type="scientific">Nephila pilipes</name>
    <name type="common">Giant wood spider</name>
    <name type="synonym">Nephila maculata</name>
    <dbReference type="NCBI Taxonomy" id="299642"/>
    <lineage>
        <taxon>Eukaryota</taxon>
        <taxon>Metazoa</taxon>
        <taxon>Ecdysozoa</taxon>
        <taxon>Arthropoda</taxon>
        <taxon>Chelicerata</taxon>
        <taxon>Arachnida</taxon>
        <taxon>Araneae</taxon>
        <taxon>Araneomorphae</taxon>
        <taxon>Entelegynae</taxon>
        <taxon>Araneoidea</taxon>
        <taxon>Nephilidae</taxon>
        <taxon>Nephila</taxon>
    </lineage>
</organism>
<sequence length="87" mass="9751">MHLLLSSRIMRDRDNITSVMRNSPAIITGVTVSRDLLCVRPAILTLFSMTQTMQALRWSLDCLNLIESQGDTAGRMRFGATPPFALR</sequence>
<evidence type="ECO:0000313" key="2">
    <source>
        <dbReference type="Proteomes" id="UP000887013"/>
    </source>
</evidence>
<name>A0A8X6NGH4_NEPPI</name>